<dbReference type="GO" id="GO:0006355">
    <property type="term" value="P:regulation of DNA-templated transcription"/>
    <property type="evidence" value="ECO:0007669"/>
    <property type="project" value="UniProtKB-ARBA"/>
</dbReference>
<dbReference type="PANTHER" id="PTHR30328:SF54">
    <property type="entry name" value="HTH-TYPE TRANSCRIPTIONAL REPRESSOR SCO4008"/>
    <property type="match status" value="1"/>
</dbReference>
<dbReference type="Proteomes" id="UP000484547">
    <property type="component" value="Unassembled WGS sequence"/>
</dbReference>
<proteinExistence type="predicted"/>
<dbReference type="SUPFAM" id="SSF46689">
    <property type="entry name" value="Homeodomain-like"/>
    <property type="match status" value="1"/>
</dbReference>
<evidence type="ECO:0000313" key="5">
    <source>
        <dbReference type="EMBL" id="MTU02857.1"/>
    </source>
</evidence>
<comment type="caution">
    <text evidence="4">The sequence shown here is derived from an EMBL/GenBank/DDBJ whole genome shotgun (WGS) entry which is preliminary data.</text>
</comment>
<dbReference type="PRINTS" id="PR00455">
    <property type="entry name" value="HTHTETR"/>
</dbReference>
<gene>
    <name evidence="4" type="ORF">GMD11_00385</name>
    <name evidence="5" type="ORF">GMD18_00380</name>
</gene>
<dbReference type="InterPro" id="IPR036271">
    <property type="entry name" value="Tet_transcr_reg_TetR-rel_C_sf"/>
</dbReference>
<dbReference type="OrthoDB" id="9789566at2"/>
<dbReference type="PROSITE" id="PS50977">
    <property type="entry name" value="HTH_TETR_2"/>
    <property type="match status" value="1"/>
</dbReference>
<evidence type="ECO:0000313" key="4">
    <source>
        <dbReference type="EMBL" id="MTT74726.1"/>
    </source>
</evidence>
<dbReference type="SUPFAM" id="SSF48498">
    <property type="entry name" value="Tetracyclin repressor-like, C-terminal domain"/>
    <property type="match status" value="1"/>
</dbReference>
<name>A0A3G9GSD0_9FIRM</name>
<protein>
    <submittedName>
        <fullName evidence="4">TetR family transcriptional regulator</fullName>
    </submittedName>
</protein>
<dbReference type="GO" id="GO:0003677">
    <property type="term" value="F:DNA binding"/>
    <property type="evidence" value="ECO:0007669"/>
    <property type="project" value="UniProtKB-UniRule"/>
</dbReference>
<keyword evidence="6" id="KW-1185">Reference proteome</keyword>
<dbReference type="GeneID" id="49406647"/>
<dbReference type="EMBL" id="WNBM01000001">
    <property type="protein sequence ID" value="MTT74726.1"/>
    <property type="molecule type" value="Genomic_DNA"/>
</dbReference>
<evidence type="ECO:0000259" key="3">
    <source>
        <dbReference type="PROSITE" id="PS50977"/>
    </source>
</evidence>
<dbReference type="InterPro" id="IPR009057">
    <property type="entry name" value="Homeodomain-like_sf"/>
</dbReference>
<keyword evidence="1 2" id="KW-0238">DNA-binding</keyword>
<evidence type="ECO:0000256" key="1">
    <source>
        <dbReference type="ARBA" id="ARBA00023125"/>
    </source>
</evidence>
<dbReference type="Gene3D" id="1.10.357.10">
    <property type="entry name" value="Tetracycline Repressor, domain 2"/>
    <property type="match status" value="1"/>
</dbReference>
<dbReference type="InterPro" id="IPR001647">
    <property type="entry name" value="HTH_TetR"/>
</dbReference>
<dbReference type="Proteomes" id="UP000443070">
    <property type="component" value="Unassembled WGS sequence"/>
</dbReference>
<dbReference type="InterPro" id="IPR050109">
    <property type="entry name" value="HTH-type_TetR-like_transc_reg"/>
</dbReference>
<feature type="DNA-binding region" description="H-T-H motif" evidence="2">
    <location>
        <begin position="31"/>
        <end position="50"/>
    </location>
</feature>
<feature type="domain" description="HTH tetR-type" evidence="3">
    <location>
        <begin position="8"/>
        <end position="68"/>
    </location>
</feature>
<dbReference type="Gene3D" id="1.10.10.60">
    <property type="entry name" value="Homeodomain-like"/>
    <property type="match status" value="1"/>
</dbReference>
<dbReference type="RefSeq" id="WP_113077301.1">
    <property type="nucleotide sequence ID" value="NZ_AP019004.1"/>
</dbReference>
<sequence length="201" mass="22717">MNPVEASASSAEKILLAATDLFAANHFNGVSIKEIAKKSGVNSALISYYFGGKKNLYQEVLNEQSNLFLNLIARVSSKDIAPLAKLREYITAISEVQKLHPHRIHLIYRELLTPTFMCDSFIKNRLYKIHKFMSELVTEAIADGSIRNNMQPTHVAFTLESIIVFFFLTHDQIRDLGHFENGTESTYLEEALNTYLSSITN</sequence>
<dbReference type="EMBL" id="WNBW01000001">
    <property type="protein sequence ID" value="MTU02857.1"/>
    <property type="molecule type" value="Genomic_DNA"/>
</dbReference>
<reference evidence="6 7" key="1">
    <citation type="journal article" date="2019" name="Nat. Med.">
        <title>A library of human gut bacterial isolates paired with longitudinal multiomics data enables mechanistic microbiome research.</title>
        <authorList>
            <person name="Poyet M."/>
            <person name="Groussin M."/>
            <person name="Gibbons S.M."/>
            <person name="Avila-Pacheco J."/>
            <person name="Jiang X."/>
            <person name="Kearney S.M."/>
            <person name="Perrotta A.R."/>
            <person name="Berdy B."/>
            <person name="Zhao S."/>
            <person name="Lieberman T.D."/>
            <person name="Swanson P.K."/>
            <person name="Smith M."/>
            <person name="Roesemann S."/>
            <person name="Alexander J.E."/>
            <person name="Rich S.A."/>
            <person name="Livny J."/>
            <person name="Vlamakis H."/>
            <person name="Clish C."/>
            <person name="Bullock K."/>
            <person name="Deik A."/>
            <person name="Scott J."/>
            <person name="Pierce K.A."/>
            <person name="Xavier R.J."/>
            <person name="Alm E.J."/>
        </authorList>
    </citation>
    <scope>NUCLEOTIDE SEQUENCE [LARGE SCALE GENOMIC DNA]</scope>
    <source>
        <strain evidence="4 7">BIOML-A13</strain>
        <strain evidence="5 6">BIOML-A3</strain>
    </source>
</reference>
<evidence type="ECO:0000313" key="6">
    <source>
        <dbReference type="Proteomes" id="UP000443070"/>
    </source>
</evidence>
<evidence type="ECO:0000256" key="2">
    <source>
        <dbReference type="PROSITE-ProRule" id="PRU00335"/>
    </source>
</evidence>
<dbReference type="Pfam" id="PF00440">
    <property type="entry name" value="TetR_N"/>
    <property type="match status" value="1"/>
</dbReference>
<accession>A0A3G9GSD0</accession>
<dbReference type="PANTHER" id="PTHR30328">
    <property type="entry name" value="TRANSCRIPTIONAL REPRESSOR"/>
    <property type="match status" value="1"/>
</dbReference>
<dbReference type="AlphaFoldDB" id="A0A3G9GSD0"/>
<evidence type="ECO:0000313" key="7">
    <source>
        <dbReference type="Proteomes" id="UP000484547"/>
    </source>
</evidence>
<organism evidence="4 7">
    <name type="scientific">Phascolarctobacterium faecium</name>
    <dbReference type="NCBI Taxonomy" id="33025"/>
    <lineage>
        <taxon>Bacteria</taxon>
        <taxon>Bacillati</taxon>
        <taxon>Bacillota</taxon>
        <taxon>Negativicutes</taxon>
        <taxon>Acidaminococcales</taxon>
        <taxon>Acidaminococcaceae</taxon>
        <taxon>Phascolarctobacterium</taxon>
    </lineage>
</organism>